<keyword evidence="5" id="KW-0012">Acyltransferase</keyword>
<dbReference type="InterPro" id="IPR003447">
    <property type="entry name" value="FEMABX"/>
</dbReference>
<evidence type="ECO:0000256" key="1">
    <source>
        <dbReference type="ARBA" id="ARBA00009943"/>
    </source>
</evidence>
<dbReference type="AlphaFoldDB" id="A0A7G9YLD3"/>
<accession>A0A7G9YLD3</accession>
<dbReference type="GO" id="GO:0044038">
    <property type="term" value="P:cell wall macromolecule biosynthetic process"/>
    <property type="evidence" value="ECO:0007669"/>
    <property type="project" value="InterPro"/>
</dbReference>
<dbReference type="GO" id="GO:0008360">
    <property type="term" value="P:regulation of cell shape"/>
    <property type="evidence" value="ECO:0007669"/>
    <property type="project" value="UniProtKB-KW"/>
</dbReference>
<comment type="similarity">
    <text evidence="1">Belongs to the FemABX family.</text>
</comment>
<evidence type="ECO:0000313" key="8">
    <source>
        <dbReference type="EMBL" id="QNO48817.1"/>
    </source>
</evidence>
<keyword evidence="6" id="KW-0961">Cell wall biogenesis/degradation</keyword>
<keyword evidence="4" id="KW-0573">Peptidoglycan synthesis</keyword>
<sequence length="355" mass="42717">MTPIKDRIVWNSLLEEEFSRYNDIYFRYEYFELYKRYYDVEPEAIFWEDENIKIFWTHLIRDISKIEQFEDFKYYDLTTPYGYGGPLLITKTRDEAKINGSLKEFFETYKNYALKNNYVCEFIRFHPIFENQKFFDTIFNAEYLNDVVIVDLTKDLEEIWRDIKKGHRYNIKKSIREGCTVEIISEPSKNDIDEFTKIYYRTMDTNKASKKYYFPIKFINNNFNLLKAVLIRVKYNNRIIGASMFIFWDEIIHYYLSGTSYDSKSLYPSDSILWESIKWAKKNNFKLLHLGGGRGINDSLFKFKKGFSKDIMAFYICKKIFNMEAYHALLTINPMSAAPNNYFPTYRQGLDEKIV</sequence>
<dbReference type="PANTHER" id="PTHR36174">
    <property type="entry name" value="LIPID II:GLYCINE GLYCYLTRANSFERASE"/>
    <property type="match status" value="1"/>
</dbReference>
<keyword evidence="3" id="KW-0133">Cell shape</keyword>
<reference evidence="8" key="1">
    <citation type="submission" date="2020-06" db="EMBL/GenBank/DDBJ databases">
        <title>Unique genomic features of the anaerobic methanotrophic archaea.</title>
        <authorList>
            <person name="Chadwick G.L."/>
            <person name="Skennerton C.T."/>
            <person name="Laso-Perez R."/>
            <person name="Leu A.O."/>
            <person name="Speth D.R."/>
            <person name="Yu H."/>
            <person name="Morgan-Lang C."/>
            <person name="Hatzenpichler R."/>
            <person name="Goudeau D."/>
            <person name="Malmstrom R."/>
            <person name="Brazelton W.J."/>
            <person name="Woyke T."/>
            <person name="Hallam S.J."/>
            <person name="Tyson G.W."/>
            <person name="Wegener G."/>
            <person name="Boetius A."/>
            <person name="Orphan V."/>
        </authorList>
    </citation>
    <scope>NUCLEOTIDE SEQUENCE</scope>
</reference>
<dbReference type="PANTHER" id="PTHR36174:SF1">
    <property type="entry name" value="LIPID II:GLYCINE GLYCYLTRANSFERASE"/>
    <property type="match status" value="1"/>
</dbReference>
<dbReference type="EMBL" id="MT631362">
    <property type="protein sequence ID" value="QNO48817.1"/>
    <property type="molecule type" value="Genomic_DNA"/>
</dbReference>
<evidence type="ECO:0000256" key="3">
    <source>
        <dbReference type="ARBA" id="ARBA00022960"/>
    </source>
</evidence>
<dbReference type="Gene3D" id="3.40.630.30">
    <property type="match status" value="1"/>
</dbReference>
<proteinExistence type="inferred from homology"/>
<dbReference type="Pfam" id="PF13480">
    <property type="entry name" value="Acetyltransf_6"/>
    <property type="match status" value="1"/>
</dbReference>
<dbReference type="SUPFAM" id="SSF55729">
    <property type="entry name" value="Acyl-CoA N-acyltransferases (Nat)"/>
    <property type="match status" value="1"/>
</dbReference>
<gene>
    <name evidence="8" type="ORF">IMBEDNDK_00027</name>
</gene>
<evidence type="ECO:0000256" key="6">
    <source>
        <dbReference type="ARBA" id="ARBA00023316"/>
    </source>
</evidence>
<dbReference type="GO" id="GO:0016755">
    <property type="term" value="F:aminoacyltransferase activity"/>
    <property type="evidence" value="ECO:0007669"/>
    <property type="project" value="InterPro"/>
</dbReference>
<dbReference type="InterPro" id="IPR016181">
    <property type="entry name" value="Acyl_CoA_acyltransferase"/>
</dbReference>
<evidence type="ECO:0000256" key="4">
    <source>
        <dbReference type="ARBA" id="ARBA00022984"/>
    </source>
</evidence>
<dbReference type="PROSITE" id="PS51191">
    <property type="entry name" value="FEMABX"/>
    <property type="match status" value="1"/>
</dbReference>
<keyword evidence="2" id="KW-0808">Transferase</keyword>
<dbReference type="InterPro" id="IPR050644">
    <property type="entry name" value="PG_Glycine_Bridge_Synth"/>
</dbReference>
<organism evidence="8">
    <name type="scientific">Candidatus Methanogaster sp. ANME-2c ERB4</name>
    <dbReference type="NCBI Taxonomy" id="2759911"/>
    <lineage>
        <taxon>Archaea</taxon>
        <taxon>Methanobacteriati</taxon>
        <taxon>Methanobacteriota</taxon>
        <taxon>Stenosarchaea group</taxon>
        <taxon>Methanomicrobia</taxon>
        <taxon>Methanosarcinales</taxon>
        <taxon>ANME-2 cluster</taxon>
        <taxon>Candidatus Methanogasteraceae</taxon>
        <taxon>Candidatus Methanogaster</taxon>
    </lineage>
</organism>
<evidence type="ECO:0000259" key="7">
    <source>
        <dbReference type="Pfam" id="PF13480"/>
    </source>
</evidence>
<evidence type="ECO:0000256" key="2">
    <source>
        <dbReference type="ARBA" id="ARBA00022679"/>
    </source>
</evidence>
<protein>
    <recommendedName>
        <fullName evidence="7">BioF2-like acetyltransferase domain-containing protein</fullName>
    </recommendedName>
</protein>
<dbReference type="InterPro" id="IPR038740">
    <property type="entry name" value="BioF2-like_GNAT_dom"/>
</dbReference>
<name>A0A7G9YLD3_9EURY</name>
<evidence type="ECO:0000256" key="5">
    <source>
        <dbReference type="ARBA" id="ARBA00023315"/>
    </source>
</evidence>
<dbReference type="GO" id="GO:0071555">
    <property type="term" value="P:cell wall organization"/>
    <property type="evidence" value="ECO:0007669"/>
    <property type="project" value="UniProtKB-KW"/>
</dbReference>
<feature type="domain" description="BioF2-like acetyltransferase" evidence="7">
    <location>
        <begin position="167"/>
        <end position="293"/>
    </location>
</feature>